<dbReference type="KEGG" id="mama:GII36_04900"/>
<feature type="transmembrane region" description="Helical" evidence="2">
    <location>
        <begin position="106"/>
        <end position="127"/>
    </location>
</feature>
<dbReference type="AlphaFoldDB" id="A0A857MPI7"/>
<evidence type="ECO:0000256" key="2">
    <source>
        <dbReference type="SAM" id="Phobius"/>
    </source>
</evidence>
<protein>
    <submittedName>
        <fullName evidence="4">PH domain-containing protein</fullName>
    </submittedName>
</protein>
<dbReference type="PANTHER" id="PTHR37938:SF1">
    <property type="entry name" value="BLL0215 PROTEIN"/>
    <property type="match status" value="1"/>
</dbReference>
<dbReference type="InterPro" id="IPR005182">
    <property type="entry name" value="YdbS-like_PH"/>
</dbReference>
<dbReference type="Proteomes" id="UP001059824">
    <property type="component" value="Chromosome"/>
</dbReference>
<evidence type="ECO:0000256" key="1">
    <source>
        <dbReference type="SAM" id="MobiDB-lite"/>
    </source>
</evidence>
<dbReference type="EMBL" id="CP045921">
    <property type="protein sequence ID" value="QHN43159.1"/>
    <property type="molecule type" value="Genomic_DNA"/>
</dbReference>
<proteinExistence type="predicted"/>
<dbReference type="RefSeq" id="WP_260763067.1">
    <property type="nucleotide sequence ID" value="NZ_CP045921.1"/>
</dbReference>
<keyword evidence="2" id="KW-1133">Transmembrane helix</keyword>
<sequence>MNPQAPERDPAPTLPPAAAEKPVTTDSHVTAIPGQVEGENYDPRLRVQLSNEPNVVHASRAIEPEVGAISPELQQRHEAAKQQYPDLNLSAGEVVLLKVNRHVIGILAPVLVTTLVLSLLVATWIMYPVVLDQNPASGLPSTGVVSLVALCLMLLTGLLGYIAVWVYMRNTFFLTNESVIQEIQHSLFSKHEQTVSLGSIEDVSFVQTGVLQTMLDYGTIRLSTEGEETTYRFHYVSDPRTQTATINNAVEAFKNGRPVDLD</sequence>
<evidence type="ECO:0000259" key="3">
    <source>
        <dbReference type="Pfam" id="PF03703"/>
    </source>
</evidence>
<organism evidence="4 5">
    <name type="scientific">Candidatus Mycosynbacter amalyticus</name>
    <dbReference type="NCBI Taxonomy" id="2665156"/>
    <lineage>
        <taxon>Bacteria</taxon>
        <taxon>Candidatus Saccharimonadota</taxon>
        <taxon>Candidatus Saccharimonadota incertae sedis</taxon>
        <taxon>Candidatus Mycosynbacter</taxon>
    </lineage>
</organism>
<keyword evidence="2" id="KW-0472">Membrane</keyword>
<evidence type="ECO:0000313" key="4">
    <source>
        <dbReference type="EMBL" id="QHN43159.1"/>
    </source>
</evidence>
<reference evidence="4" key="1">
    <citation type="journal article" date="2021" name="Nat. Microbiol.">
        <title>Cocultivation of an ultrasmall environmental parasitic bacterium with lytic ability against bacteria associated with wastewater foams.</title>
        <authorList>
            <person name="Batinovic S."/>
            <person name="Rose J.J.A."/>
            <person name="Ratcliffe J."/>
            <person name="Seviour R.J."/>
            <person name="Petrovski S."/>
        </authorList>
    </citation>
    <scope>NUCLEOTIDE SEQUENCE</scope>
    <source>
        <strain evidence="4">JR1</strain>
    </source>
</reference>
<evidence type="ECO:0000313" key="5">
    <source>
        <dbReference type="Proteomes" id="UP001059824"/>
    </source>
</evidence>
<dbReference type="PANTHER" id="PTHR37938">
    <property type="entry name" value="BLL0215 PROTEIN"/>
    <property type="match status" value="1"/>
</dbReference>
<dbReference type="Pfam" id="PF03703">
    <property type="entry name" value="bPH_2"/>
    <property type="match status" value="1"/>
</dbReference>
<name>A0A857MPI7_9BACT</name>
<accession>A0A857MPI7</accession>
<feature type="domain" description="YdbS-like PH" evidence="3">
    <location>
        <begin position="168"/>
        <end position="238"/>
    </location>
</feature>
<gene>
    <name evidence="4" type="ORF">GII36_04900</name>
</gene>
<keyword evidence="2" id="KW-0812">Transmembrane</keyword>
<feature type="compositionally biased region" description="Basic and acidic residues" evidence="1">
    <location>
        <begin position="1"/>
        <end position="10"/>
    </location>
</feature>
<feature type="region of interest" description="Disordered" evidence="1">
    <location>
        <begin position="1"/>
        <end position="26"/>
    </location>
</feature>
<keyword evidence="5" id="KW-1185">Reference proteome</keyword>
<feature type="transmembrane region" description="Helical" evidence="2">
    <location>
        <begin position="147"/>
        <end position="168"/>
    </location>
</feature>